<proteinExistence type="predicted"/>
<evidence type="ECO:0000313" key="3">
    <source>
        <dbReference type="Proteomes" id="UP000059074"/>
    </source>
</evidence>
<organism evidence="2 3">
    <name type="scientific">Hyphomicrobium sulfonivorans</name>
    <dbReference type="NCBI Taxonomy" id="121290"/>
    <lineage>
        <taxon>Bacteria</taxon>
        <taxon>Pseudomonadati</taxon>
        <taxon>Pseudomonadota</taxon>
        <taxon>Alphaproteobacteria</taxon>
        <taxon>Hyphomicrobiales</taxon>
        <taxon>Hyphomicrobiaceae</taxon>
        <taxon>Hyphomicrobium</taxon>
    </lineage>
</organism>
<feature type="transmembrane region" description="Helical" evidence="1">
    <location>
        <begin position="98"/>
        <end position="119"/>
    </location>
</feature>
<dbReference type="EMBL" id="LMTR01000045">
    <property type="protein sequence ID" value="KWT69409.1"/>
    <property type="molecule type" value="Genomic_DNA"/>
</dbReference>
<keyword evidence="1" id="KW-0472">Membrane</keyword>
<dbReference type="PANTHER" id="PTHR34821">
    <property type="entry name" value="INNER MEMBRANE PROTEIN YDCZ"/>
    <property type="match status" value="1"/>
</dbReference>
<reference evidence="2 3" key="1">
    <citation type="submission" date="2015-10" db="EMBL/GenBank/DDBJ databases">
        <title>Transcriptomic analysis of a linuron degrading triple-species bacterial consortium.</title>
        <authorList>
            <person name="Albers P."/>
        </authorList>
    </citation>
    <scope>NUCLEOTIDE SEQUENCE [LARGE SCALE GENOMIC DNA]</scope>
    <source>
        <strain evidence="2 3">WDL6</strain>
    </source>
</reference>
<keyword evidence="3" id="KW-1185">Reference proteome</keyword>
<dbReference type="PATRIC" id="fig|121290.4.peg.2728"/>
<keyword evidence="1" id="KW-1133">Transmembrane helix</keyword>
<protein>
    <submittedName>
        <fullName evidence="2">Integral membrane protein</fullName>
    </submittedName>
</protein>
<sequence length="150" mass="15318">MRMDLGWALLGIVAGMFIALQGPINAQLAHKLGAPIAASAASFVAGAVLLLVLVTVVTSVQGTTINWGAPPWWMYVVGGSLGAVFVTCALILTPKLGAAATMTLIVAGQLLAGLALDRLGWFDLAVRELTIGRVGGAVLLIAGALLIRFG</sequence>
<dbReference type="PANTHER" id="PTHR34821:SF2">
    <property type="entry name" value="INNER MEMBRANE PROTEIN YDCZ"/>
    <property type="match status" value="1"/>
</dbReference>
<keyword evidence="1" id="KW-0812">Transmembrane</keyword>
<evidence type="ECO:0000313" key="2">
    <source>
        <dbReference type="EMBL" id="KWT69409.1"/>
    </source>
</evidence>
<dbReference type="InterPro" id="IPR006750">
    <property type="entry name" value="YdcZ"/>
</dbReference>
<feature type="transmembrane region" description="Helical" evidence="1">
    <location>
        <begin position="72"/>
        <end position="92"/>
    </location>
</feature>
<accession>A0A109BIF2</accession>
<dbReference type="AlphaFoldDB" id="A0A109BIF2"/>
<feature type="transmembrane region" description="Helical" evidence="1">
    <location>
        <begin position="131"/>
        <end position="149"/>
    </location>
</feature>
<name>A0A109BIF2_HYPSL</name>
<dbReference type="Proteomes" id="UP000059074">
    <property type="component" value="Unassembled WGS sequence"/>
</dbReference>
<dbReference type="Pfam" id="PF04657">
    <property type="entry name" value="DMT_YdcZ"/>
    <property type="match status" value="1"/>
</dbReference>
<feature type="transmembrane region" description="Helical" evidence="1">
    <location>
        <begin position="36"/>
        <end position="60"/>
    </location>
</feature>
<comment type="caution">
    <text evidence="2">The sequence shown here is derived from an EMBL/GenBank/DDBJ whole genome shotgun (WGS) entry which is preliminary data.</text>
</comment>
<dbReference type="STRING" id="121290.APY04_1492"/>
<dbReference type="GO" id="GO:0005886">
    <property type="term" value="C:plasma membrane"/>
    <property type="evidence" value="ECO:0007669"/>
    <property type="project" value="TreeGrafter"/>
</dbReference>
<dbReference type="RefSeq" id="WP_417999875.1">
    <property type="nucleotide sequence ID" value="NZ_LMTR01000045.1"/>
</dbReference>
<evidence type="ECO:0000256" key="1">
    <source>
        <dbReference type="SAM" id="Phobius"/>
    </source>
</evidence>
<gene>
    <name evidence="2" type="ORF">APY04_1492</name>
</gene>